<accession>A0A2S3GW24</accession>
<dbReference type="Pfam" id="PF00076">
    <property type="entry name" value="RRM_1"/>
    <property type="match status" value="1"/>
</dbReference>
<dbReference type="PANTHER" id="PTHR21245">
    <property type="entry name" value="HETEROGENEOUS NUCLEAR RIBONUCLEOPROTEIN"/>
    <property type="match status" value="1"/>
</dbReference>
<dbReference type="AlphaFoldDB" id="A0A2S3GW24"/>
<organism evidence="4">
    <name type="scientific">Panicum hallii</name>
    <dbReference type="NCBI Taxonomy" id="206008"/>
    <lineage>
        <taxon>Eukaryota</taxon>
        <taxon>Viridiplantae</taxon>
        <taxon>Streptophyta</taxon>
        <taxon>Embryophyta</taxon>
        <taxon>Tracheophyta</taxon>
        <taxon>Spermatophyta</taxon>
        <taxon>Magnoliopsida</taxon>
        <taxon>Liliopsida</taxon>
        <taxon>Poales</taxon>
        <taxon>Poaceae</taxon>
        <taxon>PACMAD clade</taxon>
        <taxon>Panicoideae</taxon>
        <taxon>Panicodae</taxon>
        <taxon>Paniceae</taxon>
        <taxon>Panicinae</taxon>
        <taxon>Panicum</taxon>
        <taxon>Panicum sect. Panicum</taxon>
    </lineage>
</organism>
<evidence type="ECO:0000313" key="4">
    <source>
        <dbReference type="EMBL" id="PAN09785.2"/>
    </source>
</evidence>
<evidence type="ECO:0000256" key="2">
    <source>
        <dbReference type="PROSITE-ProRule" id="PRU00176"/>
    </source>
</evidence>
<gene>
    <name evidence="4" type="ORF">PAHAL_2G049600</name>
</gene>
<dbReference type="CDD" id="cd00590">
    <property type="entry name" value="RRM_SF"/>
    <property type="match status" value="1"/>
</dbReference>
<dbReference type="InterPro" id="IPR035979">
    <property type="entry name" value="RBD_domain_sf"/>
</dbReference>
<dbReference type="Gramene" id="PAN09785">
    <property type="protein sequence ID" value="PAN09785"/>
    <property type="gene ID" value="PAHAL_2G049600"/>
</dbReference>
<feature type="domain" description="RRM" evidence="3">
    <location>
        <begin position="1"/>
        <end position="67"/>
    </location>
</feature>
<dbReference type="Proteomes" id="UP000243499">
    <property type="component" value="Chromosome 2"/>
</dbReference>
<sequence>MNLLQKIGVENIDVVTLMDDCNNPGCNRGFAFLELETYRDAQIAYKKLSRKDVFGKGLNIRVAWAENGSKVNMKVALAQSAQKSKKNIEDHKCCISEKRTTNIPKTGSPIQDYPHIYSGQKRPFSALGNDSSYCASRNPRAQHESSTYATLTSSYGGSPHAITGYSPPYHHDTPGDVCQILIMD</sequence>
<keyword evidence="1 2" id="KW-0694">RNA-binding</keyword>
<dbReference type="GO" id="GO:0003723">
    <property type="term" value="F:RNA binding"/>
    <property type="evidence" value="ECO:0007669"/>
    <property type="project" value="UniProtKB-UniRule"/>
</dbReference>
<evidence type="ECO:0000256" key="1">
    <source>
        <dbReference type="ARBA" id="ARBA00022884"/>
    </source>
</evidence>
<name>A0A2S3GW24_9POAL</name>
<protein>
    <recommendedName>
        <fullName evidence="3">RRM domain-containing protein</fullName>
    </recommendedName>
</protein>
<dbReference type="InterPro" id="IPR000504">
    <property type="entry name" value="RRM_dom"/>
</dbReference>
<dbReference type="Gene3D" id="3.30.70.330">
    <property type="match status" value="1"/>
</dbReference>
<dbReference type="InterPro" id="IPR012677">
    <property type="entry name" value="Nucleotide-bd_a/b_plait_sf"/>
</dbReference>
<evidence type="ECO:0000259" key="3">
    <source>
        <dbReference type="PROSITE" id="PS50102"/>
    </source>
</evidence>
<reference evidence="4" key="1">
    <citation type="submission" date="2018-04" db="EMBL/GenBank/DDBJ databases">
        <title>WGS assembly of Panicum hallii.</title>
        <authorList>
            <person name="Lovell J."/>
            <person name="Jenkins J."/>
            <person name="Lowry D."/>
            <person name="Mamidi S."/>
            <person name="Sreedasyam A."/>
            <person name="Weng X."/>
            <person name="Barry K."/>
            <person name="Bonette J."/>
            <person name="Campitelli B."/>
            <person name="Daum C."/>
            <person name="Gordon S."/>
            <person name="Gould B."/>
            <person name="Lipzen A."/>
            <person name="Macqueen A."/>
            <person name="Palacio-Mejia J."/>
            <person name="Plott C."/>
            <person name="Shakirov E."/>
            <person name="Shu S."/>
            <person name="Yoshinaga Y."/>
            <person name="Zane M."/>
            <person name="Rokhsar D."/>
            <person name="Grimwood J."/>
            <person name="Schmutz J."/>
            <person name="Juenger T."/>
        </authorList>
    </citation>
    <scope>NUCLEOTIDE SEQUENCE [LARGE SCALE GENOMIC DNA]</scope>
    <source>
        <strain evidence="4">FIL2</strain>
    </source>
</reference>
<dbReference type="EMBL" id="CM008047">
    <property type="protein sequence ID" value="PAN09785.2"/>
    <property type="molecule type" value="Genomic_DNA"/>
</dbReference>
<dbReference type="SUPFAM" id="SSF54928">
    <property type="entry name" value="RNA-binding domain, RBD"/>
    <property type="match status" value="1"/>
</dbReference>
<proteinExistence type="predicted"/>
<dbReference type="PROSITE" id="PS50102">
    <property type="entry name" value="RRM"/>
    <property type="match status" value="1"/>
</dbReference>